<gene>
    <name evidence="3" type="ORF">HOLDEFILI_03942</name>
</gene>
<dbReference type="STRING" id="545696.HOLDEFILI_03942"/>
<evidence type="ECO:0008006" key="5">
    <source>
        <dbReference type="Google" id="ProtNLM"/>
    </source>
</evidence>
<feature type="region of interest" description="Disordered" evidence="1">
    <location>
        <begin position="29"/>
        <end position="48"/>
    </location>
</feature>
<proteinExistence type="predicted"/>
<reference evidence="3 4" key="2">
    <citation type="submission" date="2009-02" db="EMBL/GenBank/DDBJ databases">
        <title>Draft genome sequence of Holdemania filiformis DSM 12042.</title>
        <authorList>
            <person name="Sudarsanam P."/>
            <person name="Ley R."/>
            <person name="Guruge J."/>
            <person name="Turnbaugh P.J."/>
            <person name="Mahowald M."/>
            <person name="Liep D."/>
            <person name="Gordon J."/>
        </authorList>
    </citation>
    <scope>NUCLEOTIDE SEQUENCE [LARGE SCALE GENOMIC DNA]</scope>
    <source>
        <strain evidence="3 4">DSM 12042</strain>
    </source>
</reference>
<dbReference type="Proteomes" id="UP000005950">
    <property type="component" value="Unassembled WGS sequence"/>
</dbReference>
<sequence length="512" mass="57706">MAMAHDWKQLQCFLLAALFLVSGCAAAPSETQDSSKSEFAAEHPDLSGEENLSLTEQLRVYPIELTPGKQWLVDRTGKTIGAEAQSALIYDQLTRKPQYKVKTRRFLSGKTDEYGQPVYTNQSALFSLNDQCLAEWDDVIYEGGMGDLVIRRDYADEFDSMMDLPEDYQTALIDGRTQTVIQAGVFQLKAVDEESLIALDKDRRLLGVVDANGQVISGFPAAQTYYDPEAAQGRIVASSVSFLDNEARRTDTLLDIHLNPLYSAPRINTVYKGLHGSYFIIYQKNRTAIVSVETLEPVYEIDPELEFTYFDGERLLVYLEDEKTGEETMCLRDRNNRTLFEAEVLISAQPQSSKDRAGQFLAAENETAMLISREGQVLKRQTIPGLTSLYCDREGLYFYEAYNEKGQIRTGLLDEELRIVIPAEAYETLSVATLQDYLIEPMDYLLAVRRDHAAELTDILDLKGNVIFSGATRIYSRGQDRFALLQGEFAGLINGQGEWIVKRSIYSLGWDD</sequence>
<organism evidence="3 4">
    <name type="scientific">Holdemania filiformis DSM 12042</name>
    <dbReference type="NCBI Taxonomy" id="545696"/>
    <lineage>
        <taxon>Bacteria</taxon>
        <taxon>Bacillati</taxon>
        <taxon>Bacillota</taxon>
        <taxon>Erysipelotrichia</taxon>
        <taxon>Erysipelotrichales</taxon>
        <taxon>Erysipelotrichaceae</taxon>
        <taxon>Holdemania</taxon>
    </lineage>
</organism>
<feature type="compositionally biased region" description="Basic and acidic residues" evidence="1">
    <location>
        <begin position="33"/>
        <end position="46"/>
    </location>
</feature>
<accession>B9YDL9</accession>
<dbReference type="AlphaFoldDB" id="B9YDL9"/>
<evidence type="ECO:0000256" key="1">
    <source>
        <dbReference type="SAM" id="MobiDB-lite"/>
    </source>
</evidence>
<feature type="signal peptide" evidence="2">
    <location>
        <begin position="1"/>
        <end position="27"/>
    </location>
</feature>
<comment type="caution">
    <text evidence="3">The sequence shown here is derived from an EMBL/GenBank/DDBJ whole genome shotgun (WGS) entry which is preliminary data.</text>
</comment>
<evidence type="ECO:0000313" key="3">
    <source>
        <dbReference type="EMBL" id="EEF65939.1"/>
    </source>
</evidence>
<protein>
    <recommendedName>
        <fullName evidence="5">Lipoprotein</fullName>
    </recommendedName>
</protein>
<evidence type="ECO:0000256" key="2">
    <source>
        <dbReference type="SAM" id="SignalP"/>
    </source>
</evidence>
<evidence type="ECO:0000313" key="4">
    <source>
        <dbReference type="Proteomes" id="UP000005950"/>
    </source>
</evidence>
<dbReference type="HOGENOM" id="CLU_531864_0_0_9"/>
<keyword evidence="2" id="KW-0732">Signal</keyword>
<feature type="chain" id="PRO_5002893645" description="Lipoprotein" evidence="2">
    <location>
        <begin position="28"/>
        <end position="512"/>
    </location>
</feature>
<reference evidence="3 4" key="1">
    <citation type="submission" date="2008-12" db="EMBL/GenBank/DDBJ databases">
        <authorList>
            <person name="Fulton L."/>
            <person name="Clifton S."/>
            <person name="Fulton B."/>
            <person name="Xu J."/>
            <person name="Minx P."/>
            <person name="Pepin K.H."/>
            <person name="Johnson M."/>
            <person name="Bhonagiri V."/>
            <person name="Nash W.E."/>
            <person name="Mardis E.R."/>
            <person name="Wilson R.K."/>
        </authorList>
    </citation>
    <scope>NUCLEOTIDE SEQUENCE [LARGE SCALE GENOMIC DNA]</scope>
    <source>
        <strain evidence="3 4">DSM 12042</strain>
    </source>
</reference>
<name>B9YDL9_9FIRM</name>
<dbReference type="EMBL" id="ACCF01000246">
    <property type="protein sequence ID" value="EEF65939.1"/>
    <property type="molecule type" value="Genomic_DNA"/>
</dbReference>